<protein>
    <recommendedName>
        <fullName evidence="3">YdhG-like domain-containing protein</fullName>
    </recommendedName>
</protein>
<gene>
    <name evidence="1" type="ORF">EDD32_2832</name>
</gene>
<reference evidence="1 2" key="1">
    <citation type="submission" date="2018-11" db="EMBL/GenBank/DDBJ databases">
        <title>Sequencing the genomes of 1000 actinobacteria strains.</title>
        <authorList>
            <person name="Klenk H.-P."/>
        </authorList>
    </citation>
    <scope>NUCLEOTIDE SEQUENCE [LARGE SCALE GENOMIC DNA]</scope>
    <source>
        <strain evidence="1 2">DSM 14418</strain>
    </source>
</reference>
<evidence type="ECO:0000313" key="2">
    <source>
        <dbReference type="Proteomes" id="UP000280726"/>
    </source>
</evidence>
<dbReference type="EMBL" id="RKRA01000001">
    <property type="protein sequence ID" value="RPF28309.1"/>
    <property type="molecule type" value="Genomic_DNA"/>
</dbReference>
<dbReference type="AlphaFoldDB" id="A0A3N4Z4R8"/>
<sequence length="103" mass="11375">MLWQGVFWGGTEQSIIGYGKIEQPRPKGRTVEWFLIGLARQKNYLSVDVNAADDGAYLAKTYGQRLGRTKVGSASVSFTSADDVDLGVLDELVRHAGRLVEWS</sequence>
<keyword evidence="2" id="KW-1185">Reference proteome</keyword>
<accession>A0A3N4Z4R8</accession>
<dbReference type="RefSeq" id="WP_123918441.1">
    <property type="nucleotide sequence ID" value="NZ_RKRA01000001.1"/>
</dbReference>
<comment type="caution">
    <text evidence="1">The sequence shown here is derived from an EMBL/GenBank/DDBJ whole genome shotgun (WGS) entry which is preliminary data.</text>
</comment>
<dbReference type="OrthoDB" id="5187996at2"/>
<evidence type="ECO:0000313" key="1">
    <source>
        <dbReference type="EMBL" id="RPF28309.1"/>
    </source>
</evidence>
<proteinExistence type="predicted"/>
<name>A0A3N4Z4R8_9MICO</name>
<dbReference type="Proteomes" id="UP000280726">
    <property type="component" value="Unassembled WGS sequence"/>
</dbReference>
<evidence type="ECO:0008006" key="3">
    <source>
        <dbReference type="Google" id="ProtNLM"/>
    </source>
</evidence>
<organism evidence="1 2">
    <name type="scientific">Georgenia muralis</name>
    <dbReference type="NCBI Taxonomy" id="154117"/>
    <lineage>
        <taxon>Bacteria</taxon>
        <taxon>Bacillati</taxon>
        <taxon>Actinomycetota</taxon>
        <taxon>Actinomycetes</taxon>
        <taxon>Micrococcales</taxon>
        <taxon>Bogoriellaceae</taxon>
        <taxon>Georgenia</taxon>
    </lineage>
</organism>